<dbReference type="AlphaFoldDB" id="A0A929RUH2"/>
<dbReference type="RefSeq" id="WP_303762379.1">
    <property type="nucleotide sequence ID" value="NZ_JABZGR010000001.1"/>
</dbReference>
<accession>A0A929RUH2</accession>
<dbReference type="Gene3D" id="3.90.550.10">
    <property type="entry name" value="Spore Coat Polysaccharide Biosynthesis Protein SpsA, Chain A"/>
    <property type="match status" value="1"/>
</dbReference>
<dbReference type="GO" id="GO:0016758">
    <property type="term" value="F:hexosyltransferase activity"/>
    <property type="evidence" value="ECO:0007669"/>
    <property type="project" value="UniProtKB-ARBA"/>
</dbReference>
<feature type="domain" description="Glycosyltransferase 2-like" evidence="1">
    <location>
        <begin position="14"/>
        <end position="133"/>
    </location>
</feature>
<comment type="caution">
    <text evidence="2">The sequence shown here is derived from an EMBL/GenBank/DDBJ whole genome shotgun (WGS) entry which is preliminary data.</text>
</comment>
<name>A0A929RUH2_9BACT</name>
<evidence type="ECO:0000259" key="1">
    <source>
        <dbReference type="Pfam" id="PF00535"/>
    </source>
</evidence>
<dbReference type="Pfam" id="PF00535">
    <property type="entry name" value="Glycos_transf_2"/>
    <property type="match status" value="1"/>
</dbReference>
<dbReference type="Proteomes" id="UP000704068">
    <property type="component" value="Unassembled WGS sequence"/>
</dbReference>
<gene>
    <name evidence="2" type="ORF">HXK21_00265</name>
</gene>
<reference evidence="2" key="1">
    <citation type="submission" date="2020-04" db="EMBL/GenBank/DDBJ databases">
        <title>Deep metagenomics examines the oral microbiome during advanced dental caries in children, revealing novel taxa and co-occurrences with host molecules.</title>
        <authorList>
            <person name="Baker J.L."/>
            <person name="Morton J.T."/>
            <person name="Dinis M."/>
            <person name="Alvarez R."/>
            <person name="Tran N.C."/>
            <person name="Knight R."/>
            <person name="Edlund A."/>
        </authorList>
    </citation>
    <scope>NUCLEOTIDE SEQUENCE</scope>
    <source>
        <strain evidence="2">JCVI_34_bin.1</strain>
    </source>
</reference>
<proteinExistence type="predicted"/>
<dbReference type="PANTHER" id="PTHR22916:SF3">
    <property type="entry name" value="UDP-GLCNAC:BETAGAL BETA-1,3-N-ACETYLGLUCOSAMINYLTRANSFERASE-LIKE PROTEIN 1"/>
    <property type="match status" value="1"/>
</dbReference>
<dbReference type="SUPFAM" id="SSF53448">
    <property type="entry name" value="Nucleotide-diphospho-sugar transferases"/>
    <property type="match status" value="1"/>
</dbReference>
<evidence type="ECO:0000313" key="2">
    <source>
        <dbReference type="EMBL" id="MBF0969465.1"/>
    </source>
</evidence>
<dbReference type="PANTHER" id="PTHR22916">
    <property type="entry name" value="GLYCOSYLTRANSFERASE"/>
    <property type="match status" value="1"/>
</dbReference>
<organism evidence="2 3">
    <name type="scientific">Alloprevotella tannerae</name>
    <dbReference type="NCBI Taxonomy" id="76122"/>
    <lineage>
        <taxon>Bacteria</taxon>
        <taxon>Pseudomonadati</taxon>
        <taxon>Bacteroidota</taxon>
        <taxon>Bacteroidia</taxon>
        <taxon>Bacteroidales</taxon>
        <taxon>Prevotellaceae</taxon>
        <taxon>Alloprevotella</taxon>
    </lineage>
</organism>
<dbReference type="InterPro" id="IPR029044">
    <property type="entry name" value="Nucleotide-diphossugar_trans"/>
</dbReference>
<dbReference type="CDD" id="cd00761">
    <property type="entry name" value="Glyco_tranf_GTA_type"/>
    <property type="match status" value="1"/>
</dbReference>
<protein>
    <submittedName>
        <fullName evidence="2">Glycosyltransferase family 2 protein</fullName>
    </submittedName>
</protein>
<sequence>MIPDESGGKAVKFSVLVAVYNAAPYLRACLDSILHQSVDDLQILCVDDASTDDSLSILSEYAARDERVEVIRLDQNQGQAAARNVALSRAKGEWVLMVDADDLLGEDALAEIERTIKRFPSADCIVLQLVRFGAAQATEREDGAMPDTTFTGEEACKAAINWALNGLYAGRRDLYQRMPFDASSRVYSDDNTSRIHYLLSRQVAVSAGEYLYRQHEASATHRFDLRRLDFLAANRSLRSLLERYQANTDILTACEEHCWRNFVGLYLQFRRYWATFTPQAHQQIRDAFKASLQAMHPERLPRGLRWSPSWLFVRPFSLFCAYRRLLSGLKKIFKPI</sequence>
<dbReference type="EMBL" id="JABZGR010000001">
    <property type="protein sequence ID" value="MBF0969465.1"/>
    <property type="molecule type" value="Genomic_DNA"/>
</dbReference>
<dbReference type="InterPro" id="IPR001173">
    <property type="entry name" value="Glyco_trans_2-like"/>
</dbReference>
<evidence type="ECO:0000313" key="3">
    <source>
        <dbReference type="Proteomes" id="UP000704068"/>
    </source>
</evidence>